<dbReference type="PANTHER" id="PTHR36505:SF1">
    <property type="entry name" value="BLR1072 PROTEIN"/>
    <property type="match status" value="1"/>
</dbReference>
<evidence type="ECO:0000313" key="2">
    <source>
        <dbReference type="EMBL" id="MFC0046970.1"/>
    </source>
</evidence>
<protein>
    <submittedName>
        <fullName evidence="2">PRC-barrel domain-containing protein</fullName>
    </submittedName>
</protein>
<gene>
    <name evidence="2" type="ORF">ACFFJP_01540</name>
</gene>
<dbReference type="EMBL" id="JBHLXP010000001">
    <property type="protein sequence ID" value="MFC0046970.1"/>
    <property type="molecule type" value="Genomic_DNA"/>
</dbReference>
<dbReference type="Proteomes" id="UP001589813">
    <property type="component" value="Unassembled WGS sequence"/>
</dbReference>
<dbReference type="Gene3D" id="2.30.30.240">
    <property type="entry name" value="PRC-barrel domain"/>
    <property type="match status" value="1"/>
</dbReference>
<evidence type="ECO:0000313" key="3">
    <source>
        <dbReference type="Proteomes" id="UP001589813"/>
    </source>
</evidence>
<dbReference type="InterPro" id="IPR011033">
    <property type="entry name" value="PRC_barrel-like_sf"/>
</dbReference>
<accession>A0ABV6B7X2</accession>
<feature type="domain" description="PRC-barrel" evidence="1">
    <location>
        <begin position="31"/>
        <end position="92"/>
    </location>
</feature>
<comment type="caution">
    <text evidence="2">The sequence shown here is derived from an EMBL/GenBank/DDBJ whole genome shotgun (WGS) entry which is preliminary data.</text>
</comment>
<proteinExistence type="predicted"/>
<dbReference type="SUPFAM" id="SSF50346">
    <property type="entry name" value="PRC-barrel domain"/>
    <property type="match status" value="1"/>
</dbReference>
<name>A0ABV6B7X2_9GAMM</name>
<reference evidence="2 3" key="1">
    <citation type="submission" date="2024-09" db="EMBL/GenBank/DDBJ databases">
        <authorList>
            <person name="Sun Q."/>
            <person name="Mori K."/>
        </authorList>
    </citation>
    <scope>NUCLEOTIDE SEQUENCE [LARGE SCALE GENOMIC DNA]</scope>
    <source>
        <strain evidence="2 3">KCTC 23315</strain>
    </source>
</reference>
<dbReference type="Pfam" id="PF05239">
    <property type="entry name" value="PRC"/>
    <property type="match status" value="1"/>
</dbReference>
<dbReference type="RefSeq" id="WP_377239745.1">
    <property type="nucleotide sequence ID" value="NZ_JBHLXP010000001.1"/>
</dbReference>
<dbReference type="PANTHER" id="PTHR36505">
    <property type="entry name" value="BLR1072 PROTEIN"/>
    <property type="match status" value="1"/>
</dbReference>
<sequence length="139" mass="15702">MNYHERDIYGIYNNPQFSPPLMAQGPGPHLMGAETLIGNNVLNHAGQTLGDIKEIMLEVETGRVGYAVLSFSTYFGLGEKLFAVPWKMLKLDPLQKCFVMDLSPERLKNAPGFDKGHWPNMKDVEWEKSLHSFYGSNLN</sequence>
<keyword evidence="3" id="KW-1185">Reference proteome</keyword>
<evidence type="ECO:0000259" key="1">
    <source>
        <dbReference type="Pfam" id="PF05239"/>
    </source>
</evidence>
<dbReference type="InterPro" id="IPR027275">
    <property type="entry name" value="PRC-brl_dom"/>
</dbReference>
<organism evidence="2 3">
    <name type="scientific">Rheinheimera tilapiae</name>
    <dbReference type="NCBI Taxonomy" id="875043"/>
    <lineage>
        <taxon>Bacteria</taxon>
        <taxon>Pseudomonadati</taxon>
        <taxon>Pseudomonadota</taxon>
        <taxon>Gammaproteobacteria</taxon>
        <taxon>Chromatiales</taxon>
        <taxon>Chromatiaceae</taxon>
        <taxon>Rheinheimera</taxon>
    </lineage>
</organism>